<sequence length="899" mass="101660">MIWIAALGLATSVAAKPVTPDVVMNFASLKDPIISANGQTIAYVAQPDRGDPQGKLQRLGGNLFTLAGASKPMLSADGQFGLFELGPDLLTRENSKPKALKKLKSDRLLVDSQTGNKIRFERVKQAWFSHDGKVLVVLHEQPETVDKDKSNDGVQANAKQGSALTVRDLTTGSSRVISQVWQVAVAEDKFGIAYSTRSEDNSNNGIFKLTADLKSETIVQQAGFVSGALTFTDDAELLGFTWGKAEQAKRQRTHKVGLYQFDEDLRWQELNHADFIVSGYSELSFSDDNQRLFIGRQARRPEFSKAADYADNTALQDMQQLQRKSGLVLWHGDDSAIKTREQHQFKDEFKRQYFGVWQLQSDDFVQLADPQLAELKISENKRYVLGWSDKLYQQMVSWAGFYRDWYLVDMTNGERRLLVTQSLAADEPTLAADDSAVAWYVRGQLYWHNVARNHTNKVADGFANEDHDYPSPAPSYGFGPWLSGNNGVVVYDKYDAYQLKGGDLIPLTQGRERQTIHRVVIEDEEQQWHDVSQPLVLHSVSELNRNESLLRLVLATKTITPWQQHPAMIRFVAKAKQSEQALYRIERYDQFPDLHLANGNFGNLEQVTFMGEQLTDLDWGQAKLVNWRDNNGKSLQGVVITPPGWDGNTPLPTVIYFYRFMSDRLHRFPQMAFNHRPNFPWFSSQGYAIFLPDIRFEVGHPGRSTADALLPGVDHLVQLGITDRAKVGLQGHSWAGYQSAQLVTQTDAFAGVITGAPVANMTSAYTGIRLGSGLGRQFQYEAGQSRIGQSLYRAPELYIENSPVFHTEKVNTPMVIMFGDKDDAVPWQQGIELYLAMRRLSKPVVMLQYQDEPHHLKKYPNKLDYSIKMMEFFDHTLKGKAAPQWWLNGQPWRQPDPKE</sequence>
<gene>
    <name evidence="3" type="ORF">HER31_09225</name>
</gene>
<evidence type="ECO:0000313" key="3">
    <source>
        <dbReference type="EMBL" id="QIZ77048.1"/>
    </source>
</evidence>
<proteinExistence type="predicted"/>
<reference evidence="3 4" key="1">
    <citation type="submission" date="2020-04" db="EMBL/GenBank/DDBJ databases">
        <title>Ferrimonas sp. S7 isolated from sea water.</title>
        <authorList>
            <person name="Bae S.S."/>
            <person name="Baek K."/>
        </authorList>
    </citation>
    <scope>NUCLEOTIDE SEQUENCE [LARGE SCALE GENOMIC DNA]</scope>
    <source>
        <strain evidence="3 4">S7</strain>
    </source>
</reference>
<dbReference type="SUPFAM" id="SSF53474">
    <property type="entry name" value="alpha/beta-Hydrolases"/>
    <property type="match status" value="1"/>
</dbReference>
<keyword evidence="4" id="KW-1185">Reference proteome</keyword>
<dbReference type="AlphaFoldDB" id="A0A6H1UDZ4"/>
<dbReference type="Gene3D" id="3.40.50.1820">
    <property type="entry name" value="alpha/beta hydrolase"/>
    <property type="match status" value="1"/>
</dbReference>
<dbReference type="Proteomes" id="UP000501602">
    <property type="component" value="Chromosome"/>
</dbReference>
<feature type="domain" description="Peptidase S9 prolyl oligopeptidase catalytic" evidence="2">
    <location>
        <begin position="699"/>
        <end position="879"/>
    </location>
</feature>
<dbReference type="InterPro" id="IPR001375">
    <property type="entry name" value="Peptidase_S9_cat"/>
</dbReference>
<evidence type="ECO:0000259" key="2">
    <source>
        <dbReference type="Pfam" id="PF00326"/>
    </source>
</evidence>
<dbReference type="PANTHER" id="PTHR42776">
    <property type="entry name" value="SERINE PEPTIDASE S9 FAMILY MEMBER"/>
    <property type="match status" value="1"/>
</dbReference>
<dbReference type="KEGG" id="fes:HER31_09225"/>
<dbReference type="GO" id="GO:0004252">
    <property type="term" value="F:serine-type endopeptidase activity"/>
    <property type="evidence" value="ECO:0007669"/>
    <property type="project" value="TreeGrafter"/>
</dbReference>
<dbReference type="InterPro" id="IPR029058">
    <property type="entry name" value="AB_hydrolase_fold"/>
</dbReference>
<dbReference type="SUPFAM" id="SSF82171">
    <property type="entry name" value="DPP6 N-terminal domain-like"/>
    <property type="match status" value="1"/>
</dbReference>
<dbReference type="Pfam" id="PF00326">
    <property type="entry name" value="Peptidase_S9"/>
    <property type="match status" value="1"/>
</dbReference>
<dbReference type="PANTHER" id="PTHR42776:SF4">
    <property type="entry name" value="ACYLAMINO-ACID-RELEASING ENZYME"/>
    <property type="match status" value="1"/>
</dbReference>
<accession>A0A6H1UDZ4</accession>
<name>A0A6H1UDZ4_9GAMM</name>
<dbReference type="SUPFAM" id="SSF69304">
    <property type="entry name" value="Tricorn protease N-terminal domain"/>
    <property type="match status" value="1"/>
</dbReference>
<protein>
    <submittedName>
        <fullName evidence="3">S9 family peptidase</fullName>
    </submittedName>
</protein>
<organism evidence="3 4">
    <name type="scientific">Ferrimonas lipolytica</name>
    <dbReference type="NCBI Taxonomy" id="2724191"/>
    <lineage>
        <taxon>Bacteria</taxon>
        <taxon>Pseudomonadati</taxon>
        <taxon>Pseudomonadota</taxon>
        <taxon>Gammaproteobacteria</taxon>
        <taxon>Alteromonadales</taxon>
        <taxon>Ferrimonadaceae</taxon>
        <taxon>Ferrimonas</taxon>
    </lineage>
</organism>
<keyword evidence="1" id="KW-0378">Hydrolase</keyword>
<dbReference type="GO" id="GO:0006508">
    <property type="term" value="P:proteolysis"/>
    <property type="evidence" value="ECO:0007669"/>
    <property type="project" value="InterPro"/>
</dbReference>
<evidence type="ECO:0000313" key="4">
    <source>
        <dbReference type="Proteomes" id="UP000501602"/>
    </source>
</evidence>
<evidence type="ECO:0000256" key="1">
    <source>
        <dbReference type="ARBA" id="ARBA00022801"/>
    </source>
</evidence>
<dbReference type="RefSeq" id="WP_168660309.1">
    <property type="nucleotide sequence ID" value="NZ_CP051180.1"/>
</dbReference>
<dbReference type="EMBL" id="CP051180">
    <property type="protein sequence ID" value="QIZ77048.1"/>
    <property type="molecule type" value="Genomic_DNA"/>
</dbReference>